<dbReference type="EMBL" id="CAJNYU010000005">
    <property type="protein sequence ID" value="CAF3309517.1"/>
    <property type="molecule type" value="Genomic_DNA"/>
</dbReference>
<proteinExistence type="predicted"/>
<comment type="caution">
    <text evidence="2">The sequence shown here is derived from an EMBL/GenBank/DDBJ whole genome shotgun (WGS) entry which is preliminary data.</text>
</comment>
<organism evidence="2 3">
    <name type="scientific">Rotaria socialis</name>
    <dbReference type="NCBI Taxonomy" id="392032"/>
    <lineage>
        <taxon>Eukaryota</taxon>
        <taxon>Metazoa</taxon>
        <taxon>Spiralia</taxon>
        <taxon>Gnathifera</taxon>
        <taxon>Rotifera</taxon>
        <taxon>Eurotatoria</taxon>
        <taxon>Bdelloidea</taxon>
        <taxon>Philodinida</taxon>
        <taxon>Philodinidae</taxon>
        <taxon>Rotaria</taxon>
    </lineage>
</organism>
<dbReference type="Proteomes" id="UP000663869">
    <property type="component" value="Unassembled WGS sequence"/>
</dbReference>
<feature type="region of interest" description="Disordered" evidence="1">
    <location>
        <begin position="21"/>
        <end position="41"/>
    </location>
</feature>
<reference evidence="2" key="1">
    <citation type="submission" date="2021-02" db="EMBL/GenBank/DDBJ databases">
        <authorList>
            <person name="Nowell W R."/>
        </authorList>
    </citation>
    <scope>NUCLEOTIDE SEQUENCE</scope>
</reference>
<evidence type="ECO:0000256" key="1">
    <source>
        <dbReference type="SAM" id="MobiDB-lite"/>
    </source>
</evidence>
<gene>
    <name evidence="2" type="ORF">FME351_LOCUS266</name>
</gene>
<protein>
    <submittedName>
        <fullName evidence="2">Uncharacterized protein</fullName>
    </submittedName>
</protein>
<evidence type="ECO:0000313" key="2">
    <source>
        <dbReference type="EMBL" id="CAF3309517.1"/>
    </source>
</evidence>
<name>A0A817T3W7_9BILA</name>
<evidence type="ECO:0000313" key="3">
    <source>
        <dbReference type="Proteomes" id="UP000663869"/>
    </source>
</evidence>
<sequence>MAKARNDRNYDASMNNFDNAQILDNETPMPLPPPNTNSKKKNYMKITVPTLVAGAVETNIQVKLIYNELIKALQWTTNYDNLVMNQ</sequence>
<accession>A0A817T3W7</accession>
<dbReference type="AlphaFoldDB" id="A0A817T3W7"/>